<dbReference type="Proteomes" id="UP000789524">
    <property type="component" value="Unassembled WGS sequence"/>
</dbReference>
<gene>
    <name evidence="2" type="ORF">DCHRY22_LOCUS11700</name>
</gene>
<proteinExistence type="predicted"/>
<dbReference type="OrthoDB" id="7480149at2759"/>
<keyword evidence="3" id="KW-1185">Reference proteome</keyword>
<evidence type="ECO:0000313" key="3">
    <source>
        <dbReference type="Proteomes" id="UP000789524"/>
    </source>
</evidence>
<dbReference type="AlphaFoldDB" id="A0A8J2W9H2"/>
<organism evidence="2 3">
    <name type="scientific">Danaus chrysippus</name>
    <name type="common">African queen</name>
    <dbReference type="NCBI Taxonomy" id="151541"/>
    <lineage>
        <taxon>Eukaryota</taxon>
        <taxon>Metazoa</taxon>
        <taxon>Ecdysozoa</taxon>
        <taxon>Arthropoda</taxon>
        <taxon>Hexapoda</taxon>
        <taxon>Insecta</taxon>
        <taxon>Pterygota</taxon>
        <taxon>Neoptera</taxon>
        <taxon>Endopterygota</taxon>
        <taxon>Lepidoptera</taxon>
        <taxon>Glossata</taxon>
        <taxon>Ditrysia</taxon>
        <taxon>Papilionoidea</taxon>
        <taxon>Nymphalidae</taxon>
        <taxon>Danainae</taxon>
        <taxon>Danaini</taxon>
        <taxon>Danaina</taxon>
        <taxon>Danaus</taxon>
        <taxon>Anosia</taxon>
    </lineage>
</organism>
<dbReference type="EMBL" id="CAKASE010000074">
    <property type="protein sequence ID" value="CAG9575881.1"/>
    <property type="molecule type" value="Genomic_DNA"/>
</dbReference>
<comment type="caution">
    <text evidence="2">The sequence shown here is derived from an EMBL/GenBank/DDBJ whole genome shotgun (WGS) entry which is preliminary data.</text>
</comment>
<sequence length="75" mass="8016">MQDHMALWPSTMSKDINGHVVVTDGMPLRRGSLAPRVGGGGQATQPAPPPLRTDSASSAHVQYTQHVIKRLLSDS</sequence>
<accession>A0A8J2W9H2</accession>
<feature type="region of interest" description="Disordered" evidence="1">
    <location>
        <begin position="29"/>
        <end position="61"/>
    </location>
</feature>
<reference evidence="2" key="1">
    <citation type="submission" date="2021-09" db="EMBL/GenBank/DDBJ databases">
        <authorList>
            <person name="Martin H S."/>
        </authorList>
    </citation>
    <scope>NUCLEOTIDE SEQUENCE</scope>
</reference>
<name>A0A8J2W9H2_9NEOP</name>
<evidence type="ECO:0000313" key="2">
    <source>
        <dbReference type="EMBL" id="CAG9575881.1"/>
    </source>
</evidence>
<evidence type="ECO:0000256" key="1">
    <source>
        <dbReference type="SAM" id="MobiDB-lite"/>
    </source>
</evidence>
<protein>
    <submittedName>
        <fullName evidence="2">(African queen) hypothetical protein</fullName>
    </submittedName>
</protein>